<organism evidence="2">
    <name type="scientific">marine sediment metagenome</name>
    <dbReference type="NCBI Taxonomy" id="412755"/>
    <lineage>
        <taxon>unclassified sequences</taxon>
        <taxon>metagenomes</taxon>
        <taxon>ecological metagenomes</taxon>
    </lineage>
</organism>
<evidence type="ECO:0000313" key="2">
    <source>
        <dbReference type="EMBL" id="GAG33277.1"/>
    </source>
</evidence>
<keyword evidence="1" id="KW-0175">Coiled coil</keyword>
<reference evidence="2" key="1">
    <citation type="journal article" date="2014" name="Front. Microbiol.">
        <title>High frequency of phylogenetically diverse reductive dehalogenase-homologous genes in deep subseafloor sedimentary metagenomes.</title>
        <authorList>
            <person name="Kawai M."/>
            <person name="Futagami T."/>
            <person name="Toyoda A."/>
            <person name="Takaki Y."/>
            <person name="Nishi S."/>
            <person name="Hori S."/>
            <person name="Arai W."/>
            <person name="Tsubouchi T."/>
            <person name="Morono Y."/>
            <person name="Uchiyama I."/>
            <person name="Ito T."/>
            <person name="Fujiyama A."/>
            <person name="Inagaki F."/>
            <person name="Takami H."/>
        </authorList>
    </citation>
    <scope>NUCLEOTIDE SEQUENCE</scope>
    <source>
        <strain evidence="2">Expedition CK06-06</strain>
    </source>
</reference>
<feature type="non-terminal residue" evidence="2">
    <location>
        <position position="73"/>
    </location>
</feature>
<sequence>MSEETIKEYRIIINKLNDVQKEINNIKQRVITTNSKIEDLTDALNKFVALRKPAPREPATDIPFQVDAREFPE</sequence>
<name>X0XCX3_9ZZZZ</name>
<dbReference type="AlphaFoldDB" id="X0XCX3"/>
<accession>X0XCX3</accession>
<protein>
    <submittedName>
        <fullName evidence="2">Uncharacterized protein</fullName>
    </submittedName>
</protein>
<dbReference type="EMBL" id="BARS01045485">
    <property type="protein sequence ID" value="GAG33277.1"/>
    <property type="molecule type" value="Genomic_DNA"/>
</dbReference>
<evidence type="ECO:0000256" key="1">
    <source>
        <dbReference type="SAM" id="Coils"/>
    </source>
</evidence>
<proteinExistence type="predicted"/>
<feature type="coiled-coil region" evidence="1">
    <location>
        <begin position="9"/>
        <end position="36"/>
    </location>
</feature>
<gene>
    <name evidence="2" type="ORF">S01H1_68584</name>
</gene>
<comment type="caution">
    <text evidence="2">The sequence shown here is derived from an EMBL/GenBank/DDBJ whole genome shotgun (WGS) entry which is preliminary data.</text>
</comment>